<sequence>MHSHLFTSCPLLTLPPIYLALSSPSHLFTSRPLLTLPPTHLSPSPHPPTYSPRPLLTLPPTSRLIIPPFMPTSPFPPTTPTTSPYHSLPRVTPTIPHLLSPPFLYLSSRPFPVFFTFFSVSPPLLSCMSPCRLEEAAIPGTVPEWKAGDESVCQGRKTCEATSRRQRGTTQPHKKGVMVCVTG</sequence>
<dbReference type="AlphaFoldDB" id="A0AAE1NX97"/>
<gene>
    <name evidence="1" type="ORF">Pmani_029839</name>
</gene>
<protein>
    <submittedName>
        <fullName evidence="1">Uncharacterized protein</fullName>
    </submittedName>
</protein>
<evidence type="ECO:0000313" key="1">
    <source>
        <dbReference type="EMBL" id="KAK4297778.1"/>
    </source>
</evidence>
<dbReference type="Proteomes" id="UP001292094">
    <property type="component" value="Unassembled WGS sequence"/>
</dbReference>
<comment type="caution">
    <text evidence="1">The sequence shown here is derived from an EMBL/GenBank/DDBJ whole genome shotgun (WGS) entry which is preliminary data.</text>
</comment>
<proteinExistence type="predicted"/>
<name>A0AAE1NX97_9EUCA</name>
<accession>A0AAE1NX97</accession>
<organism evidence="1 2">
    <name type="scientific">Petrolisthes manimaculis</name>
    <dbReference type="NCBI Taxonomy" id="1843537"/>
    <lineage>
        <taxon>Eukaryota</taxon>
        <taxon>Metazoa</taxon>
        <taxon>Ecdysozoa</taxon>
        <taxon>Arthropoda</taxon>
        <taxon>Crustacea</taxon>
        <taxon>Multicrustacea</taxon>
        <taxon>Malacostraca</taxon>
        <taxon>Eumalacostraca</taxon>
        <taxon>Eucarida</taxon>
        <taxon>Decapoda</taxon>
        <taxon>Pleocyemata</taxon>
        <taxon>Anomura</taxon>
        <taxon>Galatheoidea</taxon>
        <taxon>Porcellanidae</taxon>
        <taxon>Petrolisthes</taxon>
    </lineage>
</organism>
<evidence type="ECO:0000313" key="2">
    <source>
        <dbReference type="Proteomes" id="UP001292094"/>
    </source>
</evidence>
<dbReference type="EMBL" id="JAWZYT010003573">
    <property type="protein sequence ID" value="KAK4297778.1"/>
    <property type="molecule type" value="Genomic_DNA"/>
</dbReference>
<keyword evidence="2" id="KW-1185">Reference proteome</keyword>
<reference evidence="1" key="1">
    <citation type="submission" date="2023-11" db="EMBL/GenBank/DDBJ databases">
        <title>Genome assemblies of two species of porcelain crab, Petrolisthes cinctipes and Petrolisthes manimaculis (Anomura: Porcellanidae).</title>
        <authorList>
            <person name="Angst P."/>
        </authorList>
    </citation>
    <scope>NUCLEOTIDE SEQUENCE</scope>
    <source>
        <strain evidence="1">PB745_02</strain>
        <tissue evidence="1">Gill</tissue>
    </source>
</reference>